<name>A0ABY0IID5_9BACT</name>
<keyword evidence="4 6" id="KW-1133">Transmembrane helix</keyword>
<evidence type="ECO:0000256" key="1">
    <source>
        <dbReference type="ARBA" id="ARBA00004651"/>
    </source>
</evidence>
<evidence type="ECO:0000313" key="8">
    <source>
        <dbReference type="Proteomes" id="UP000443582"/>
    </source>
</evidence>
<accession>A0ABY0IID5</accession>
<dbReference type="InterPro" id="IPR007208">
    <property type="entry name" value="MrpF/PhaF-like"/>
</dbReference>
<comment type="subcellular location">
    <subcellularLocation>
        <location evidence="1">Cell membrane</location>
        <topology evidence="1">Multi-pass membrane protein</topology>
    </subcellularLocation>
</comment>
<evidence type="ECO:0000256" key="4">
    <source>
        <dbReference type="ARBA" id="ARBA00022989"/>
    </source>
</evidence>
<dbReference type="Pfam" id="PF04066">
    <property type="entry name" value="MrpF_PhaF"/>
    <property type="match status" value="1"/>
</dbReference>
<keyword evidence="2" id="KW-1003">Cell membrane</keyword>
<keyword evidence="3 6" id="KW-0812">Transmembrane</keyword>
<reference evidence="8" key="1">
    <citation type="journal article" date="2019" name="Int. J. Syst. Evol. Microbiol.">
        <title>Halobacteriovorax valvorus sp. nov., a novel prokaryotic predator isolated from coastal seawater of China.</title>
        <authorList>
            <person name="Chen M.-X."/>
        </authorList>
    </citation>
    <scope>NUCLEOTIDE SEQUENCE [LARGE SCALE GENOMIC DNA]</scope>
    <source>
        <strain evidence="8">BL9</strain>
    </source>
</reference>
<dbReference type="EMBL" id="QDKL01000002">
    <property type="protein sequence ID" value="RZF21631.1"/>
    <property type="molecule type" value="Genomic_DNA"/>
</dbReference>
<dbReference type="RefSeq" id="WP_115361206.1">
    <property type="nucleotide sequence ID" value="NZ_QDKL01000002.1"/>
</dbReference>
<gene>
    <name evidence="7" type="ORF">DAY19_08050</name>
</gene>
<evidence type="ECO:0008006" key="9">
    <source>
        <dbReference type="Google" id="ProtNLM"/>
    </source>
</evidence>
<feature type="transmembrane region" description="Helical" evidence="6">
    <location>
        <begin position="33"/>
        <end position="51"/>
    </location>
</feature>
<keyword evidence="8" id="KW-1185">Reference proteome</keyword>
<comment type="caution">
    <text evidence="7">The sequence shown here is derived from an EMBL/GenBank/DDBJ whole genome shotgun (WGS) entry which is preliminary data.</text>
</comment>
<dbReference type="Proteomes" id="UP000443582">
    <property type="component" value="Unassembled WGS sequence"/>
</dbReference>
<organism evidence="7 8">
    <name type="scientific">Halobacteriovorax vibrionivorans</name>
    <dbReference type="NCBI Taxonomy" id="2152716"/>
    <lineage>
        <taxon>Bacteria</taxon>
        <taxon>Pseudomonadati</taxon>
        <taxon>Bdellovibrionota</taxon>
        <taxon>Bacteriovoracia</taxon>
        <taxon>Bacteriovoracales</taxon>
        <taxon>Halobacteriovoraceae</taxon>
        <taxon>Halobacteriovorax</taxon>
    </lineage>
</organism>
<evidence type="ECO:0000256" key="5">
    <source>
        <dbReference type="ARBA" id="ARBA00023136"/>
    </source>
</evidence>
<protein>
    <recommendedName>
        <fullName evidence="9">Cation:proton antiporter</fullName>
    </recommendedName>
</protein>
<evidence type="ECO:0000256" key="2">
    <source>
        <dbReference type="ARBA" id="ARBA00022475"/>
    </source>
</evidence>
<proteinExistence type="predicted"/>
<sequence>MSILMMISTGIIILTCLLLVFEAVKERDVLVKVLAFDLIGVTGVSLFLMLYTNNRNPFFLNIAQLIAIVGFVTALVFAFYLSEMSKGDK</sequence>
<evidence type="ECO:0000256" key="3">
    <source>
        <dbReference type="ARBA" id="ARBA00022692"/>
    </source>
</evidence>
<evidence type="ECO:0000313" key="7">
    <source>
        <dbReference type="EMBL" id="RZF21631.1"/>
    </source>
</evidence>
<keyword evidence="5 6" id="KW-0472">Membrane</keyword>
<feature type="transmembrane region" description="Helical" evidence="6">
    <location>
        <begin position="58"/>
        <end position="81"/>
    </location>
</feature>
<evidence type="ECO:0000256" key="6">
    <source>
        <dbReference type="SAM" id="Phobius"/>
    </source>
</evidence>